<organism evidence="2 3">
    <name type="scientific">Stachybotrys chlorohalonatus (strain IBT 40285)</name>
    <dbReference type="NCBI Taxonomy" id="1283841"/>
    <lineage>
        <taxon>Eukaryota</taxon>
        <taxon>Fungi</taxon>
        <taxon>Dikarya</taxon>
        <taxon>Ascomycota</taxon>
        <taxon>Pezizomycotina</taxon>
        <taxon>Sordariomycetes</taxon>
        <taxon>Hypocreomycetidae</taxon>
        <taxon>Hypocreales</taxon>
        <taxon>Stachybotryaceae</taxon>
        <taxon>Stachybotrys</taxon>
    </lineage>
</organism>
<dbReference type="HOGENOM" id="CLU_2442317_0_0_1"/>
<dbReference type="Proteomes" id="UP000028524">
    <property type="component" value="Unassembled WGS sequence"/>
</dbReference>
<reference evidence="2 3" key="1">
    <citation type="journal article" date="2014" name="BMC Genomics">
        <title>Comparative genome sequencing reveals chemotype-specific gene clusters in the toxigenic black mold Stachybotrys.</title>
        <authorList>
            <person name="Semeiks J."/>
            <person name="Borek D."/>
            <person name="Otwinowski Z."/>
            <person name="Grishin N.V."/>
        </authorList>
    </citation>
    <scope>NUCLEOTIDE SEQUENCE [LARGE SCALE GENOMIC DNA]</scope>
    <source>
        <strain evidence="2 3">IBT 40285</strain>
    </source>
</reference>
<feature type="region of interest" description="Disordered" evidence="1">
    <location>
        <begin position="1"/>
        <end position="24"/>
    </location>
</feature>
<accession>A0A084QZ56</accession>
<feature type="region of interest" description="Disordered" evidence="1">
    <location>
        <begin position="62"/>
        <end position="90"/>
    </location>
</feature>
<protein>
    <submittedName>
        <fullName evidence="2">Uncharacterized protein</fullName>
    </submittedName>
</protein>
<feature type="compositionally biased region" description="Polar residues" evidence="1">
    <location>
        <begin position="62"/>
        <end position="76"/>
    </location>
</feature>
<evidence type="ECO:0000313" key="2">
    <source>
        <dbReference type="EMBL" id="KFA69241.1"/>
    </source>
</evidence>
<dbReference type="InParanoid" id="A0A084QZ56"/>
<sequence length="90" mass="9661">MLATQERVEGKEIPNPPDADRQMLTYPNSRGVVLKLFSRPIDCTAIPMRPCAPSTIILNGTSNINGTDLSPQSLGFQNGDLGSRGYTAPS</sequence>
<gene>
    <name evidence="2" type="ORF">S40285_09818</name>
</gene>
<keyword evidence="3" id="KW-1185">Reference proteome</keyword>
<feature type="compositionally biased region" description="Basic and acidic residues" evidence="1">
    <location>
        <begin position="1"/>
        <end position="12"/>
    </location>
</feature>
<evidence type="ECO:0000256" key="1">
    <source>
        <dbReference type="SAM" id="MobiDB-lite"/>
    </source>
</evidence>
<name>A0A084QZ56_STAC4</name>
<evidence type="ECO:0000313" key="3">
    <source>
        <dbReference type="Proteomes" id="UP000028524"/>
    </source>
</evidence>
<dbReference type="AlphaFoldDB" id="A0A084QZ56"/>
<dbReference type="EMBL" id="KL659601">
    <property type="protein sequence ID" value="KFA69241.1"/>
    <property type="molecule type" value="Genomic_DNA"/>
</dbReference>
<proteinExistence type="predicted"/>